<feature type="chain" id="PRO_5043943772" evidence="4">
    <location>
        <begin position="19"/>
        <end position="85"/>
    </location>
</feature>
<dbReference type="GO" id="GO:0006508">
    <property type="term" value="P:proteolysis"/>
    <property type="evidence" value="ECO:0007669"/>
    <property type="project" value="UniProtKB-KW"/>
</dbReference>
<dbReference type="Gene3D" id="2.40.10.10">
    <property type="entry name" value="Trypsin-like serine proteases"/>
    <property type="match status" value="1"/>
</dbReference>
<dbReference type="PROSITE" id="PS50240">
    <property type="entry name" value="TRYPSIN_DOM"/>
    <property type="match status" value="1"/>
</dbReference>
<organism evidence="6 7">
    <name type="scientific">Caerostris extrusa</name>
    <name type="common">Bark spider</name>
    <name type="synonym">Caerostris bankana</name>
    <dbReference type="NCBI Taxonomy" id="172846"/>
    <lineage>
        <taxon>Eukaryota</taxon>
        <taxon>Metazoa</taxon>
        <taxon>Ecdysozoa</taxon>
        <taxon>Arthropoda</taxon>
        <taxon>Chelicerata</taxon>
        <taxon>Arachnida</taxon>
        <taxon>Araneae</taxon>
        <taxon>Araneomorphae</taxon>
        <taxon>Entelegynae</taxon>
        <taxon>Araneoidea</taxon>
        <taxon>Araneidae</taxon>
        <taxon>Caerostris</taxon>
    </lineage>
</organism>
<feature type="domain" description="Peptidase S1" evidence="5">
    <location>
        <begin position="1"/>
        <end position="82"/>
    </location>
</feature>
<proteinExistence type="predicted"/>
<evidence type="ECO:0000256" key="4">
    <source>
        <dbReference type="SAM" id="SignalP"/>
    </source>
</evidence>
<name>A0AAV4Y8Q2_CAEEX</name>
<dbReference type="PROSITE" id="PS00135">
    <property type="entry name" value="TRYPSIN_SER"/>
    <property type="match status" value="1"/>
</dbReference>
<sequence length="85" mass="9537">MDLAERLIILLIFQQAWCAQDMQRGGHDSCKGDSGGPLVLKKRKRWYLVGIVSAGGNCASPMQPGIYTLVSAFKTWISRMIWTHK</sequence>
<dbReference type="GO" id="GO:0005615">
    <property type="term" value="C:extracellular space"/>
    <property type="evidence" value="ECO:0007669"/>
    <property type="project" value="TreeGrafter"/>
</dbReference>
<keyword evidence="2" id="KW-0378">Hydrolase</keyword>
<gene>
    <name evidence="6" type="primary">Tmprss15_2</name>
    <name evidence="6" type="ORF">CEXT_242271</name>
</gene>
<dbReference type="InterPro" id="IPR043504">
    <property type="entry name" value="Peptidase_S1_PA_chymotrypsin"/>
</dbReference>
<evidence type="ECO:0000256" key="1">
    <source>
        <dbReference type="ARBA" id="ARBA00022670"/>
    </source>
</evidence>
<evidence type="ECO:0000259" key="5">
    <source>
        <dbReference type="PROSITE" id="PS50240"/>
    </source>
</evidence>
<dbReference type="InterPro" id="IPR050127">
    <property type="entry name" value="Serine_Proteases_S1"/>
</dbReference>
<keyword evidence="3" id="KW-0720">Serine protease</keyword>
<dbReference type="SUPFAM" id="SSF50494">
    <property type="entry name" value="Trypsin-like serine proteases"/>
    <property type="match status" value="1"/>
</dbReference>
<evidence type="ECO:0000313" key="6">
    <source>
        <dbReference type="EMBL" id="GIZ03612.1"/>
    </source>
</evidence>
<dbReference type="PANTHER" id="PTHR24264:SF54">
    <property type="entry name" value="PEPTIDASE S1 DOMAIN-CONTAINING PROTEIN"/>
    <property type="match status" value="1"/>
</dbReference>
<reference evidence="6 7" key="1">
    <citation type="submission" date="2021-06" db="EMBL/GenBank/DDBJ databases">
        <title>Caerostris extrusa draft genome.</title>
        <authorList>
            <person name="Kono N."/>
            <person name="Arakawa K."/>
        </authorList>
    </citation>
    <scope>NUCLEOTIDE SEQUENCE [LARGE SCALE GENOMIC DNA]</scope>
</reference>
<dbReference type="Proteomes" id="UP001054945">
    <property type="component" value="Unassembled WGS sequence"/>
</dbReference>
<dbReference type="InterPro" id="IPR009003">
    <property type="entry name" value="Peptidase_S1_PA"/>
</dbReference>
<accession>A0AAV4Y8Q2</accession>
<dbReference type="EMBL" id="BPLR01018978">
    <property type="protein sequence ID" value="GIZ03612.1"/>
    <property type="molecule type" value="Genomic_DNA"/>
</dbReference>
<dbReference type="InterPro" id="IPR001254">
    <property type="entry name" value="Trypsin_dom"/>
</dbReference>
<feature type="signal peptide" evidence="4">
    <location>
        <begin position="1"/>
        <end position="18"/>
    </location>
</feature>
<keyword evidence="4" id="KW-0732">Signal</keyword>
<evidence type="ECO:0000256" key="3">
    <source>
        <dbReference type="ARBA" id="ARBA00022825"/>
    </source>
</evidence>
<dbReference type="AlphaFoldDB" id="A0AAV4Y8Q2"/>
<evidence type="ECO:0000256" key="2">
    <source>
        <dbReference type="ARBA" id="ARBA00022801"/>
    </source>
</evidence>
<dbReference type="Pfam" id="PF00089">
    <property type="entry name" value="Trypsin"/>
    <property type="match status" value="1"/>
</dbReference>
<comment type="caution">
    <text evidence="6">The sequence shown here is derived from an EMBL/GenBank/DDBJ whole genome shotgun (WGS) entry which is preliminary data.</text>
</comment>
<dbReference type="GO" id="GO:0004252">
    <property type="term" value="F:serine-type endopeptidase activity"/>
    <property type="evidence" value="ECO:0007669"/>
    <property type="project" value="InterPro"/>
</dbReference>
<protein>
    <submittedName>
        <fullName evidence="6">Enteropeptidase</fullName>
    </submittedName>
</protein>
<evidence type="ECO:0000313" key="7">
    <source>
        <dbReference type="Proteomes" id="UP001054945"/>
    </source>
</evidence>
<dbReference type="InterPro" id="IPR033116">
    <property type="entry name" value="TRYPSIN_SER"/>
</dbReference>
<keyword evidence="7" id="KW-1185">Reference proteome</keyword>
<dbReference type="PANTHER" id="PTHR24264">
    <property type="entry name" value="TRYPSIN-RELATED"/>
    <property type="match status" value="1"/>
</dbReference>
<keyword evidence="1" id="KW-0645">Protease</keyword>